<evidence type="ECO:0000256" key="5">
    <source>
        <dbReference type="ARBA" id="ARBA00022960"/>
    </source>
</evidence>
<dbReference type="GO" id="GO:0015648">
    <property type="term" value="F:lipid-linked peptidoglycan transporter activity"/>
    <property type="evidence" value="ECO:0007669"/>
    <property type="project" value="TreeGrafter"/>
</dbReference>
<feature type="transmembrane region" description="Helical" evidence="16">
    <location>
        <begin position="108"/>
        <end position="129"/>
    </location>
</feature>
<dbReference type="InterPro" id="IPR001182">
    <property type="entry name" value="FtsW/RodA"/>
</dbReference>
<evidence type="ECO:0000256" key="1">
    <source>
        <dbReference type="ARBA" id="ARBA00004141"/>
    </source>
</evidence>
<feature type="transmembrane region" description="Helical" evidence="16">
    <location>
        <begin position="12"/>
        <end position="32"/>
    </location>
</feature>
<feature type="transmembrane region" description="Helical" evidence="16">
    <location>
        <begin position="267"/>
        <end position="288"/>
    </location>
</feature>
<evidence type="ECO:0000256" key="10">
    <source>
        <dbReference type="ARBA" id="ARBA00033270"/>
    </source>
</evidence>
<dbReference type="PANTHER" id="PTHR30474:SF2">
    <property type="entry name" value="PEPTIDOGLYCAN GLYCOSYLTRANSFERASE FTSW-RELATED"/>
    <property type="match status" value="1"/>
</dbReference>
<reference evidence="17 18" key="1">
    <citation type="journal article" date="2015" name="Nature">
        <title>rRNA introns, odd ribosomes, and small enigmatic genomes across a large radiation of phyla.</title>
        <authorList>
            <person name="Brown C.T."/>
            <person name="Hug L.A."/>
            <person name="Thomas B.C."/>
            <person name="Sharon I."/>
            <person name="Castelle C.J."/>
            <person name="Singh A."/>
            <person name="Wilkins M.J."/>
            <person name="Williams K.H."/>
            <person name="Banfield J.F."/>
        </authorList>
    </citation>
    <scope>NUCLEOTIDE SEQUENCE [LARGE SCALE GENOMIC DNA]</scope>
</reference>
<evidence type="ECO:0000256" key="16">
    <source>
        <dbReference type="SAM" id="Phobius"/>
    </source>
</evidence>
<dbReference type="GO" id="GO:0009252">
    <property type="term" value="P:peptidoglycan biosynthetic process"/>
    <property type="evidence" value="ECO:0007669"/>
    <property type="project" value="UniProtKB-KW"/>
</dbReference>
<keyword evidence="8 16" id="KW-0472">Membrane</keyword>
<dbReference type="AlphaFoldDB" id="A0A837IQ62"/>
<feature type="transmembrane region" description="Helical" evidence="16">
    <location>
        <begin position="333"/>
        <end position="354"/>
    </location>
</feature>
<comment type="caution">
    <text evidence="17">The sequence shown here is derived from an EMBL/GenBank/DDBJ whole genome shotgun (WGS) entry which is preliminary data.</text>
</comment>
<gene>
    <name evidence="17" type="ORF">UX01_C0003G0051</name>
</gene>
<evidence type="ECO:0000256" key="13">
    <source>
        <dbReference type="ARBA" id="ARBA00041418"/>
    </source>
</evidence>
<keyword evidence="5" id="KW-0133">Cell shape</keyword>
<evidence type="ECO:0000256" key="7">
    <source>
        <dbReference type="ARBA" id="ARBA00022989"/>
    </source>
</evidence>
<evidence type="ECO:0000256" key="15">
    <source>
        <dbReference type="ARBA" id="ARBA00049902"/>
    </source>
</evidence>
<organism evidence="17 18">
    <name type="scientific">Candidatus Collierbacteria bacterium GW2011_GWB2_45_17</name>
    <dbReference type="NCBI Taxonomy" id="1618388"/>
    <lineage>
        <taxon>Bacteria</taxon>
        <taxon>Candidatus Collieribacteriota</taxon>
    </lineage>
</organism>
<evidence type="ECO:0000256" key="8">
    <source>
        <dbReference type="ARBA" id="ARBA00023136"/>
    </source>
</evidence>
<evidence type="ECO:0000256" key="2">
    <source>
        <dbReference type="ARBA" id="ARBA00022676"/>
    </source>
</evidence>
<keyword evidence="4 16" id="KW-0812">Transmembrane</keyword>
<keyword evidence="2" id="KW-0328">Glycosyltransferase</keyword>
<dbReference type="Pfam" id="PF01098">
    <property type="entry name" value="FTSW_RODA_SPOVE"/>
    <property type="match status" value="1"/>
</dbReference>
<keyword evidence="6" id="KW-0573">Peptidoglycan synthesis</keyword>
<dbReference type="GO" id="GO:0005886">
    <property type="term" value="C:plasma membrane"/>
    <property type="evidence" value="ECO:0007669"/>
    <property type="project" value="TreeGrafter"/>
</dbReference>
<dbReference type="EMBL" id="LCKO01000003">
    <property type="protein sequence ID" value="KKU00998.1"/>
    <property type="molecule type" value="Genomic_DNA"/>
</dbReference>
<dbReference type="GO" id="GO:0008955">
    <property type="term" value="F:peptidoglycan glycosyltransferase activity"/>
    <property type="evidence" value="ECO:0007669"/>
    <property type="project" value="UniProtKB-EC"/>
</dbReference>
<feature type="transmembrane region" description="Helical" evidence="16">
    <location>
        <begin position="78"/>
        <end position="96"/>
    </location>
</feature>
<dbReference type="GO" id="GO:0008360">
    <property type="term" value="P:regulation of cell shape"/>
    <property type="evidence" value="ECO:0007669"/>
    <property type="project" value="UniProtKB-KW"/>
</dbReference>
<evidence type="ECO:0000313" key="17">
    <source>
        <dbReference type="EMBL" id="KKU00998.1"/>
    </source>
</evidence>
<evidence type="ECO:0000256" key="3">
    <source>
        <dbReference type="ARBA" id="ARBA00022679"/>
    </source>
</evidence>
<dbReference type="PANTHER" id="PTHR30474">
    <property type="entry name" value="CELL CYCLE PROTEIN"/>
    <property type="match status" value="1"/>
</dbReference>
<evidence type="ECO:0000313" key="18">
    <source>
        <dbReference type="Proteomes" id="UP000034078"/>
    </source>
</evidence>
<name>A0A837IQ62_9BACT</name>
<dbReference type="GO" id="GO:0051301">
    <property type="term" value="P:cell division"/>
    <property type="evidence" value="ECO:0007669"/>
    <property type="project" value="InterPro"/>
</dbReference>
<feature type="transmembrane region" description="Helical" evidence="16">
    <location>
        <begin position="53"/>
        <end position="72"/>
    </location>
</feature>
<evidence type="ECO:0000256" key="4">
    <source>
        <dbReference type="ARBA" id="ARBA00022692"/>
    </source>
</evidence>
<dbReference type="PROSITE" id="PS51257">
    <property type="entry name" value="PROKAR_LIPOPROTEIN"/>
    <property type="match status" value="1"/>
</dbReference>
<evidence type="ECO:0000256" key="14">
    <source>
        <dbReference type="ARBA" id="ARBA00044770"/>
    </source>
</evidence>
<keyword evidence="7 16" id="KW-1133">Transmembrane helix</keyword>
<evidence type="ECO:0000256" key="9">
    <source>
        <dbReference type="ARBA" id="ARBA00032370"/>
    </source>
</evidence>
<dbReference type="EC" id="2.4.99.28" evidence="14"/>
<dbReference type="GO" id="GO:0032153">
    <property type="term" value="C:cell division site"/>
    <property type="evidence" value="ECO:0007669"/>
    <property type="project" value="TreeGrafter"/>
</dbReference>
<feature type="transmembrane region" description="Helical" evidence="16">
    <location>
        <begin position="141"/>
        <end position="170"/>
    </location>
</feature>
<evidence type="ECO:0000256" key="11">
    <source>
        <dbReference type="ARBA" id="ARBA00038053"/>
    </source>
</evidence>
<evidence type="ECO:0000256" key="6">
    <source>
        <dbReference type="ARBA" id="ARBA00022984"/>
    </source>
</evidence>
<evidence type="ECO:0000256" key="12">
    <source>
        <dbReference type="ARBA" id="ARBA00041185"/>
    </source>
</evidence>
<comment type="catalytic activity">
    <reaction evidence="15">
        <text>[GlcNAc-(1-&gt;4)-Mur2Ac(oyl-L-Ala-gamma-D-Glu-L-Lys-D-Ala-D-Ala)](n)-di-trans,octa-cis-undecaprenyl diphosphate + beta-D-GlcNAc-(1-&gt;4)-Mur2Ac(oyl-L-Ala-gamma-D-Glu-L-Lys-D-Ala-D-Ala)-di-trans,octa-cis-undecaprenyl diphosphate = [GlcNAc-(1-&gt;4)-Mur2Ac(oyl-L-Ala-gamma-D-Glu-L-Lys-D-Ala-D-Ala)](n+1)-di-trans,octa-cis-undecaprenyl diphosphate + di-trans,octa-cis-undecaprenyl diphosphate + H(+)</text>
        <dbReference type="Rhea" id="RHEA:23708"/>
        <dbReference type="Rhea" id="RHEA-COMP:9602"/>
        <dbReference type="Rhea" id="RHEA-COMP:9603"/>
        <dbReference type="ChEBI" id="CHEBI:15378"/>
        <dbReference type="ChEBI" id="CHEBI:58405"/>
        <dbReference type="ChEBI" id="CHEBI:60033"/>
        <dbReference type="ChEBI" id="CHEBI:78435"/>
        <dbReference type="EC" id="2.4.99.28"/>
    </reaction>
</comment>
<comment type="subcellular location">
    <subcellularLocation>
        <location evidence="1">Membrane</location>
        <topology evidence="1">Multi-pass membrane protein</topology>
    </subcellularLocation>
</comment>
<dbReference type="Proteomes" id="UP000034078">
    <property type="component" value="Unassembled WGS sequence"/>
</dbReference>
<feature type="transmembrane region" description="Helical" evidence="16">
    <location>
        <begin position="300"/>
        <end position="321"/>
    </location>
</feature>
<accession>A0A837IQ62</accession>
<comment type="similarity">
    <text evidence="11">Belongs to the SEDS family. FtsW subfamily.</text>
</comment>
<proteinExistence type="inferred from homology"/>
<sequence>MKRGFISNRLPLSILLSGILVACFGLLAIFDASVIDAYRTFDDKFHYVKQQSLWLGLGILVALITANIPISWLKKNSVILYGFTLILMLIVLIPGLGTKLQGARRWLIFGPLIFQPSELLKITLAIYLARWLEQGREFKHFLGILALNLTLIMLQPDLGTAIITVGMAFMIYYLSGAKIKEIIAFSLILLVAISGLIFASPYRLTRVQTFMDPTQDPLGASYHINQVLYGLGSGGLYGVGLGRSRQKYAYLPEATTDSIFVIIAEEFGFFGSTLLILLLVGLLTASLKVAKAVEDKFDKLLASGISLLFLIQILVNLSSMVALTPLTGVPLPFISYGGSSLVTNFIALGLLINISKRA</sequence>
<keyword evidence="3" id="KW-0808">Transferase</keyword>
<feature type="transmembrane region" description="Helical" evidence="16">
    <location>
        <begin position="182"/>
        <end position="202"/>
    </location>
</feature>
<protein>
    <recommendedName>
        <fullName evidence="12">Probable peptidoglycan glycosyltransferase FtsW</fullName>
        <ecNumber evidence="14">2.4.99.28</ecNumber>
    </recommendedName>
    <alternativeName>
        <fullName evidence="13">Cell division protein FtsW</fullName>
    </alternativeName>
    <alternativeName>
        <fullName evidence="10">Cell wall polymerase</fullName>
    </alternativeName>
    <alternativeName>
        <fullName evidence="9">Peptidoglycan polymerase</fullName>
    </alternativeName>
</protein>